<dbReference type="PANTHER" id="PTHR33264:SF24">
    <property type="entry name" value="GB|AAF02136.1"/>
    <property type="match status" value="1"/>
</dbReference>
<feature type="region of interest" description="Disordered" evidence="1">
    <location>
        <begin position="1"/>
        <end position="35"/>
    </location>
</feature>
<dbReference type="AlphaFoldDB" id="A0A816JZA7"/>
<dbReference type="PANTHER" id="PTHR33264">
    <property type="entry name" value="EXPRESSED PROTEIN"/>
    <property type="match status" value="1"/>
</dbReference>
<dbReference type="EMBL" id="HG994366">
    <property type="protein sequence ID" value="CAF1880165.1"/>
    <property type="molecule type" value="Genomic_DNA"/>
</dbReference>
<name>A0A816JZA7_BRANA</name>
<evidence type="ECO:0000313" key="3">
    <source>
        <dbReference type="EMBL" id="CAF1880165.1"/>
    </source>
</evidence>
<evidence type="ECO:0000256" key="1">
    <source>
        <dbReference type="SAM" id="MobiDB-lite"/>
    </source>
</evidence>
<protein>
    <submittedName>
        <fullName evidence="3">(rape) hypothetical protein</fullName>
    </submittedName>
</protein>
<sequence length="177" mass="19728">MYIERRRRRGARRFDRKIMNPSTSPEPSLGGKRRRRLSTPSLCCGGSTAAEFCGGTTADFAALCCCGPCSVVSLVVLAVYKIPRGLFRRVRRRRRLAKRGNGDSKLSKVGSSKFAVHPVESRDEEDLDKLAMELKDGGEGEDEEVVALEKEMWSRFYSGGFWRSLSQVETASSPKTD</sequence>
<proteinExistence type="predicted"/>
<organism evidence="3">
    <name type="scientific">Brassica napus</name>
    <name type="common">Rape</name>
    <dbReference type="NCBI Taxonomy" id="3708"/>
    <lineage>
        <taxon>Eukaryota</taxon>
        <taxon>Viridiplantae</taxon>
        <taxon>Streptophyta</taxon>
        <taxon>Embryophyta</taxon>
        <taxon>Tracheophyta</taxon>
        <taxon>Spermatophyta</taxon>
        <taxon>Magnoliopsida</taxon>
        <taxon>eudicotyledons</taxon>
        <taxon>Gunneridae</taxon>
        <taxon>Pentapetalae</taxon>
        <taxon>rosids</taxon>
        <taxon>malvids</taxon>
        <taxon>Brassicales</taxon>
        <taxon>Brassicaceae</taxon>
        <taxon>Brassiceae</taxon>
        <taxon>Brassica</taxon>
    </lineage>
</organism>
<keyword evidence="2" id="KW-0812">Transmembrane</keyword>
<accession>A0A816JZA7</accession>
<feature type="transmembrane region" description="Helical" evidence="2">
    <location>
        <begin position="60"/>
        <end position="83"/>
    </location>
</feature>
<evidence type="ECO:0000256" key="2">
    <source>
        <dbReference type="SAM" id="Phobius"/>
    </source>
</evidence>
<feature type="compositionally biased region" description="Basic residues" evidence="1">
    <location>
        <begin position="1"/>
        <end position="11"/>
    </location>
</feature>
<dbReference type="Proteomes" id="UP001295469">
    <property type="component" value="Chromosome C02"/>
</dbReference>
<gene>
    <name evidence="3" type="ORF">DARMORV10_C02P02700.1</name>
</gene>
<keyword evidence="2" id="KW-0472">Membrane</keyword>
<keyword evidence="2" id="KW-1133">Transmembrane helix</keyword>
<reference evidence="3" key="1">
    <citation type="submission" date="2021-01" db="EMBL/GenBank/DDBJ databases">
        <authorList>
            <consortium name="Genoscope - CEA"/>
            <person name="William W."/>
        </authorList>
    </citation>
    <scope>NUCLEOTIDE SEQUENCE</scope>
</reference>